<protein>
    <submittedName>
        <fullName evidence="1 2">Uncharacterized protein</fullName>
    </submittedName>
</protein>
<evidence type="ECO:0000313" key="1">
    <source>
        <dbReference type="EMBL" id="PNR42193.1"/>
    </source>
</evidence>
<evidence type="ECO:0000313" key="3">
    <source>
        <dbReference type="Proteomes" id="UP000006727"/>
    </source>
</evidence>
<reference evidence="1 3" key="1">
    <citation type="journal article" date="2008" name="Science">
        <title>The Physcomitrella genome reveals evolutionary insights into the conquest of land by plants.</title>
        <authorList>
            <person name="Rensing S."/>
            <person name="Lang D."/>
            <person name="Zimmer A."/>
            <person name="Terry A."/>
            <person name="Salamov A."/>
            <person name="Shapiro H."/>
            <person name="Nishiyama T."/>
            <person name="Perroud P.-F."/>
            <person name="Lindquist E."/>
            <person name="Kamisugi Y."/>
            <person name="Tanahashi T."/>
            <person name="Sakakibara K."/>
            <person name="Fujita T."/>
            <person name="Oishi K."/>
            <person name="Shin-I T."/>
            <person name="Kuroki Y."/>
            <person name="Toyoda A."/>
            <person name="Suzuki Y."/>
            <person name="Hashimoto A."/>
            <person name="Yamaguchi K."/>
            <person name="Sugano A."/>
            <person name="Kohara Y."/>
            <person name="Fujiyama A."/>
            <person name="Anterola A."/>
            <person name="Aoki S."/>
            <person name="Ashton N."/>
            <person name="Barbazuk W.B."/>
            <person name="Barker E."/>
            <person name="Bennetzen J."/>
            <person name="Bezanilla M."/>
            <person name="Blankenship R."/>
            <person name="Cho S.H."/>
            <person name="Dutcher S."/>
            <person name="Estelle M."/>
            <person name="Fawcett J.A."/>
            <person name="Gundlach H."/>
            <person name="Hanada K."/>
            <person name="Heyl A."/>
            <person name="Hicks K.A."/>
            <person name="Hugh J."/>
            <person name="Lohr M."/>
            <person name="Mayer K."/>
            <person name="Melkozernov A."/>
            <person name="Murata T."/>
            <person name="Nelson D."/>
            <person name="Pils B."/>
            <person name="Prigge M."/>
            <person name="Reiss B."/>
            <person name="Renner T."/>
            <person name="Rombauts S."/>
            <person name="Rushton P."/>
            <person name="Sanderfoot A."/>
            <person name="Schween G."/>
            <person name="Shiu S.-H."/>
            <person name="Stueber K."/>
            <person name="Theodoulou F.L."/>
            <person name="Tu H."/>
            <person name="Van de Peer Y."/>
            <person name="Verrier P.J."/>
            <person name="Waters E."/>
            <person name="Wood A."/>
            <person name="Yang L."/>
            <person name="Cove D."/>
            <person name="Cuming A."/>
            <person name="Hasebe M."/>
            <person name="Lucas S."/>
            <person name="Mishler D.B."/>
            <person name="Reski R."/>
            <person name="Grigoriev I."/>
            <person name="Quatrano R.S."/>
            <person name="Boore J.L."/>
        </authorList>
    </citation>
    <scope>NUCLEOTIDE SEQUENCE [LARGE SCALE GENOMIC DNA]</scope>
    <source>
        <strain evidence="2 3">cv. Gransden 2004</strain>
    </source>
</reference>
<dbReference type="InParanoid" id="A0A2K1JKW2"/>
<reference evidence="1 3" key="2">
    <citation type="journal article" date="2018" name="Plant J.">
        <title>The Physcomitrella patens chromosome-scale assembly reveals moss genome structure and evolution.</title>
        <authorList>
            <person name="Lang D."/>
            <person name="Ullrich K.K."/>
            <person name="Murat F."/>
            <person name="Fuchs J."/>
            <person name="Jenkins J."/>
            <person name="Haas F.B."/>
            <person name="Piednoel M."/>
            <person name="Gundlach H."/>
            <person name="Van Bel M."/>
            <person name="Meyberg R."/>
            <person name="Vives C."/>
            <person name="Morata J."/>
            <person name="Symeonidi A."/>
            <person name="Hiss M."/>
            <person name="Muchero W."/>
            <person name="Kamisugi Y."/>
            <person name="Saleh O."/>
            <person name="Blanc G."/>
            <person name="Decker E.L."/>
            <person name="van Gessel N."/>
            <person name="Grimwood J."/>
            <person name="Hayes R.D."/>
            <person name="Graham S.W."/>
            <person name="Gunter L.E."/>
            <person name="McDaniel S.F."/>
            <person name="Hoernstein S.N.W."/>
            <person name="Larsson A."/>
            <person name="Li F.W."/>
            <person name="Perroud P.F."/>
            <person name="Phillips J."/>
            <person name="Ranjan P."/>
            <person name="Rokshar D.S."/>
            <person name="Rothfels C.J."/>
            <person name="Schneider L."/>
            <person name="Shu S."/>
            <person name="Stevenson D.W."/>
            <person name="Thummler F."/>
            <person name="Tillich M."/>
            <person name="Villarreal Aguilar J.C."/>
            <person name="Widiez T."/>
            <person name="Wong G.K."/>
            <person name="Wymore A."/>
            <person name="Zhang Y."/>
            <person name="Zimmer A.D."/>
            <person name="Quatrano R.S."/>
            <person name="Mayer K.F.X."/>
            <person name="Goodstein D."/>
            <person name="Casacuberta J.M."/>
            <person name="Vandepoele K."/>
            <person name="Reski R."/>
            <person name="Cuming A.C."/>
            <person name="Tuskan G.A."/>
            <person name="Maumus F."/>
            <person name="Salse J."/>
            <person name="Schmutz J."/>
            <person name="Rensing S.A."/>
        </authorList>
    </citation>
    <scope>NUCLEOTIDE SEQUENCE [LARGE SCALE GENOMIC DNA]</scope>
    <source>
        <strain evidence="2 3">cv. Gransden 2004</strain>
    </source>
</reference>
<proteinExistence type="predicted"/>
<organism evidence="1">
    <name type="scientific">Physcomitrium patens</name>
    <name type="common">Spreading-leaved earth moss</name>
    <name type="synonym">Physcomitrella patens</name>
    <dbReference type="NCBI Taxonomy" id="3218"/>
    <lineage>
        <taxon>Eukaryota</taxon>
        <taxon>Viridiplantae</taxon>
        <taxon>Streptophyta</taxon>
        <taxon>Embryophyta</taxon>
        <taxon>Bryophyta</taxon>
        <taxon>Bryophytina</taxon>
        <taxon>Bryopsida</taxon>
        <taxon>Funariidae</taxon>
        <taxon>Funariales</taxon>
        <taxon>Funariaceae</taxon>
        <taxon>Physcomitrium</taxon>
    </lineage>
</organism>
<dbReference type="AlphaFoldDB" id="A0A2K1JKW2"/>
<dbReference type="EMBL" id="ABEU02000013">
    <property type="protein sequence ID" value="PNR42193.1"/>
    <property type="molecule type" value="Genomic_DNA"/>
</dbReference>
<reference evidence="2" key="3">
    <citation type="submission" date="2020-12" db="UniProtKB">
        <authorList>
            <consortium name="EnsemblPlants"/>
        </authorList>
    </citation>
    <scope>IDENTIFICATION</scope>
</reference>
<keyword evidence="3" id="KW-1185">Reference proteome</keyword>
<gene>
    <name evidence="1" type="ORF">PHYPA_017022</name>
</gene>
<sequence>MLLSCSPHFSICKGLFQMASKRGLGQKALGDLVFPMLPAAPRGLPRVVVKSLRRARKNTNFTSHGENLPPGRRTGSPENVLLTHFRERVAVSSFKLRSHYRGSDFFNHGKERAVPVSVAISNSTKYHNTTTPFKTHLALSSNSAPYVATPSAPFKP</sequence>
<evidence type="ECO:0000313" key="2">
    <source>
        <dbReference type="EnsemblPlants" id="PAC:32930677.CDS.1"/>
    </source>
</evidence>
<dbReference type="Gramene" id="Pp3c13_5639V3.1">
    <property type="protein sequence ID" value="PAC:32930677.CDS.1"/>
    <property type="gene ID" value="Pp3c13_5639"/>
</dbReference>
<dbReference type="Proteomes" id="UP000006727">
    <property type="component" value="Chromosome 13"/>
</dbReference>
<dbReference type="EnsemblPlants" id="Pp3c13_5639V3.1">
    <property type="protein sequence ID" value="PAC:32930677.CDS.1"/>
    <property type="gene ID" value="Pp3c13_5639"/>
</dbReference>
<name>A0A2K1JKW2_PHYPA</name>
<accession>A0A2K1JKW2</accession>